<dbReference type="AlphaFoldDB" id="A0A6P5FIN0"/>
<feature type="domain" description="FAD dependent oxidoreductase" evidence="13">
    <location>
        <begin position="73"/>
        <end position="441"/>
    </location>
</feature>
<dbReference type="PRINTS" id="PR01001">
    <property type="entry name" value="FADG3PDH"/>
</dbReference>
<evidence type="ECO:0000256" key="7">
    <source>
        <dbReference type="ARBA" id="ARBA00022827"/>
    </source>
</evidence>
<dbReference type="InterPro" id="IPR006076">
    <property type="entry name" value="FAD-dep_OxRdtase"/>
</dbReference>
<evidence type="ECO:0000313" key="16">
    <source>
        <dbReference type="RefSeq" id="XP_020093288.1"/>
    </source>
</evidence>
<dbReference type="GO" id="GO:0004368">
    <property type="term" value="F:glycerol-3-phosphate dehydrogenase (quinone) activity"/>
    <property type="evidence" value="ECO:0007669"/>
    <property type="project" value="UniProtKB-EC"/>
</dbReference>
<dbReference type="Pfam" id="PF16901">
    <property type="entry name" value="DAO_C"/>
    <property type="match status" value="1"/>
</dbReference>
<dbReference type="GeneID" id="109713577"/>
<evidence type="ECO:0000256" key="2">
    <source>
        <dbReference type="ARBA" id="ARBA00004173"/>
    </source>
</evidence>
<feature type="chain" id="PRO_5028446945" description="Glycerol-3-phosphate dehydrogenase" evidence="12">
    <location>
        <begin position="23"/>
        <end position="629"/>
    </location>
</feature>
<evidence type="ECO:0000256" key="11">
    <source>
        <dbReference type="RuleBase" id="RU361217"/>
    </source>
</evidence>
<dbReference type="Proteomes" id="UP000515123">
    <property type="component" value="Linkage group 8"/>
</dbReference>
<keyword evidence="8" id="KW-0809">Transit peptide</keyword>
<dbReference type="Gene3D" id="3.50.50.60">
    <property type="entry name" value="FAD/NAD(P)-binding domain"/>
    <property type="match status" value="1"/>
</dbReference>
<dbReference type="SUPFAM" id="SSF51905">
    <property type="entry name" value="FAD/NAD(P)-binding domain"/>
    <property type="match status" value="1"/>
</dbReference>
<comment type="catalytic activity">
    <reaction evidence="11">
        <text>a quinone + sn-glycerol 3-phosphate = dihydroxyacetone phosphate + a quinol</text>
        <dbReference type="Rhea" id="RHEA:18977"/>
        <dbReference type="ChEBI" id="CHEBI:24646"/>
        <dbReference type="ChEBI" id="CHEBI:57597"/>
        <dbReference type="ChEBI" id="CHEBI:57642"/>
        <dbReference type="ChEBI" id="CHEBI:132124"/>
        <dbReference type="EC" id="1.1.5.3"/>
    </reaction>
</comment>
<reference evidence="15" key="1">
    <citation type="journal article" date="2015" name="Nat. Genet.">
        <title>The pineapple genome and the evolution of CAM photosynthesis.</title>
        <authorList>
            <person name="Ming R."/>
            <person name="VanBuren R."/>
            <person name="Wai C.M."/>
            <person name="Tang H."/>
            <person name="Schatz M.C."/>
            <person name="Bowers J.E."/>
            <person name="Lyons E."/>
            <person name="Wang M.L."/>
            <person name="Chen J."/>
            <person name="Biggers E."/>
            <person name="Zhang J."/>
            <person name="Huang L."/>
            <person name="Zhang L."/>
            <person name="Miao W."/>
            <person name="Zhang J."/>
            <person name="Ye Z."/>
            <person name="Miao C."/>
            <person name="Lin Z."/>
            <person name="Wang H."/>
            <person name="Zhou H."/>
            <person name="Yim W.C."/>
            <person name="Priest H.D."/>
            <person name="Zheng C."/>
            <person name="Woodhouse M."/>
            <person name="Edger P.P."/>
            <person name="Guyot R."/>
            <person name="Guo H.B."/>
            <person name="Guo H."/>
            <person name="Zheng G."/>
            <person name="Singh R."/>
            <person name="Sharma A."/>
            <person name="Min X."/>
            <person name="Zheng Y."/>
            <person name="Lee H."/>
            <person name="Gurtowski J."/>
            <person name="Sedlazeck F.J."/>
            <person name="Harkess A."/>
            <person name="McKain M.R."/>
            <person name="Liao Z."/>
            <person name="Fang J."/>
            <person name="Liu J."/>
            <person name="Zhang X."/>
            <person name="Zhang Q."/>
            <person name="Hu W."/>
            <person name="Qin Y."/>
            <person name="Wang K."/>
            <person name="Chen L.Y."/>
            <person name="Shirley N."/>
            <person name="Lin Y.R."/>
            <person name="Liu L.Y."/>
            <person name="Hernandez A.G."/>
            <person name="Wright C.L."/>
            <person name="Bulone V."/>
            <person name="Tuskan G.A."/>
            <person name="Heath K."/>
            <person name="Zee F."/>
            <person name="Moore P.H."/>
            <person name="Sunkar R."/>
            <person name="Leebens-Mack J.H."/>
            <person name="Mockler T."/>
            <person name="Bennetzen J.L."/>
            <person name="Freeling M."/>
            <person name="Sankoff D."/>
            <person name="Paterson A.H."/>
            <person name="Zhu X."/>
            <person name="Yang X."/>
            <person name="Smith J.A."/>
            <person name="Cushman J.C."/>
            <person name="Paull R.E."/>
            <person name="Yu Q."/>
        </authorList>
    </citation>
    <scope>NUCLEOTIDE SEQUENCE [LARGE SCALE GENOMIC DNA]</scope>
    <source>
        <strain evidence="15">cv. F153</strain>
    </source>
</reference>
<evidence type="ECO:0000256" key="5">
    <source>
        <dbReference type="ARBA" id="ARBA00013029"/>
    </source>
</evidence>
<proteinExistence type="inferred from homology"/>
<protein>
    <recommendedName>
        <fullName evidence="5 11">Glycerol-3-phosphate dehydrogenase</fullName>
        <ecNumber evidence="5 11">1.1.5.3</ecNumber>
    </recommendedName>
</protein>
<keyword evidence="7" id="KW-0274">FAD</keyword>
<accession>A0A6P5FIN0</accession>
<dbReference type="FunFam" id="1.10.8.870:FF:000004">
    <property type="entry name" value="Glycerol-3-phosphate dehydrogenase"/>
    <property type="match status" value="1"/>
</dbReference>
<dbReference type="Gene3D" id="1.10.8.870">
    <property type="entry name" value="Alpha-glycerophosphate oxidase, cap domain"/>
    <property type="match status" value="1"/>
</dbReference>
<evidence type="ECO:0000256" key="8">
    <source>
        <dbReference type="ARBA" id="ARBA00022946"/>
    </source>
</evidence>
<comment type="similarity">
    <text evidence="4 11">Belongs to the FAD-dependent glycerol-3-phosphate dehydrogenase family.</text>
</comment>
<dbReference type="InterPro" id="IPR036188">
    <property type="entry name" value="FAD/NAD-bd_sf"/>
</dbReference>
<reference evidence="16" key="2">
    <citation type="submission" date="2025-08" db="UniProtKB">
        <authorList>
            <consortium name="RefSeq"/>
        </authorList>
    </citation>
    <scope>IDENTIFICATION</scope>
    <source>
        <tissue evidence="16">Leaf</tissue>
    </source>
</reference>
<evidence type="ECO:0000259" key="14">
    <source>
        <dbReference type="Pfam" id="PF16901"/>
    </source>
</evidence>
<name>A0A6P5FIN0_ANACO</name>
<dbReference type="OrthoDB" id="264015at2759"/>
<dbReference type="RefSeq" id="XP_020093288.1">
    <property type="nucleotide sequence ID" value="XM_020237699.1"/>
</dbReference>
<dbReference type="GO" id="GO:0005739">
    <property type="term" value="C:mitochondrion"/>
    <property type="evidence" value="ECO:0007669"/>
    <property type="project" value="UniProtKB-SubCell"/>
</dbReference>
<dbReference type="GO" id="GO:0006072">
    <property type="term" value="P:glycerol-3-phosphate metabolic process"/>
    <property type="evidence" value="ECO:0007669"/>
    <property type="project" value="UniProtKB-UniRule"/>
</dbReference>
<feature type="domain" description="Alpha-glycerophosphate oxidase C-terminal" evidence="14">
    <location>
        <begin position="463"/>
        <end position="599"/>
    </location>
</feature>
<dbReference type="Pfam" id="PF01266">
    <property type="entry name" value="DAO"/>
    <property type="match status" value="1"/>
</dbReference>
<evidence type="ECO:0000256" key="1">
    <source>
        <dbReference type="ARBA" id="ARBA00001974"/>
    </source>
</evidence>
<evidence type="ECO:0000256" key="4">
    <source>
        <dbReference type="ARBA" id="ARBA00007330"/>
    </source>
</evidence>
<comment type="subcellular location">
    <subcellularLocation>
        <location evidence="2">Mitochondrion</location>
    </subcellularLocation>
</comment>
<organism evidence="15 16">
    <name type="scientific">Ananas comosus</name>
    <name type="common">Pineapple</name>
    <name type="synonym">Ananas ananas</name>
    <dbReference type="NCBI Taxonomy" id="4615"/>
    <lineage>
        <taxon>Eukaryota</taxon>
        <taxon>Viridiplantae</taxon>
        <taxon>Streptophyta</taxon>
        <taxon>Embryophyta</taxon>
        <taxon>Tracheophyta</taxon>
        <taxon>Spermatophyta</taxon>
        <taxon>Magnoliopsida</taxon>
        <taxon>Liliopsida</taxon>
        <taxon>Poales</taxon>
        <taxon>Bromeliaceae</taxon>
        <taxon>Bromelioideae</taxon>
        <taxon>Ananas</taxon>
    </lineage>
</organism>
<dbReference type="InterPro" id="IPR038299">
    <property type="entry name" value="DAO_C_sf"/>
</dbReference>
<evidence type="ECO:0000256" key="6">
    <source>
        <dbReference type="ARBA" id="ARBA00022630"/>
    </source>
</evidence>
<feature type="signal peptide" evidence="12">
    <location>
        <begin position="1"/>
        <end position="22"/>
    </location>
</feature>
<evidence type="ECO:0000256" key="12">
    <source>
        <dbReference type="SAM" id="SignalP"/>
    </source>
</evidence>
<evidence type="ECO:0000256" key="9">
    <source>
        <dbReference type="ARBA" id="ARBA00023002"/>
    </source>
</evidence>
<dbReference type="EC" id="1.1.5.3" evidence="5 11"/>
<keyword evidence="10" id="KW-0496">Mitochondrion</keyword>
<dbReference type="PANTHER" id="PTHR11985:SF15">
    <property type="entry name" value="GLYCEROL-3-PHOSPHATE DEHYDROGENASE, MITOCHONDRIAL"/>
    <property type="match status" value="1"/>
</dbReference>
<keyword evidence="9 11" id="KW-0560">Oxidoreductase</keyword>
<dbReference type="PROSITE" id="PS00977">
    <property type="entry name" value="FAD_G3PDH_1"/>
    <property type="match status" value="1"/>
</dbReference>
<dbReference type="Gene3D" id="3.30.9.10">
    <property type="entry name" value="D-Amino Acid Oxidase, subunit A, domain 2"/>
    <property type="match status" value="1"/>
</dbReference>
<dbReference type="InterPro" id="IPR000447">
    <property type="entry name" value="G3P_DH_FAD-dep"/>
</dbReference>
<dbReference type="InterPro" id="IPR031656">
    <property type="entry name" value="DAO_C"/>
</dbReference>
<dbReference type="SUPFAM" id="SSF54373">
    <property type="entry name" value="FAD-linked reductases, C-terminal domain"/>
    <property type="match status" value="1"/>
</dbReference>
<keyword evidence="15" id="KW-1185">Reference proteome</keyword>
<dbReference type="PANTHER" id="PTHR11985">
    <property type="entry name" value="GLYCEROL-3-PHOSPHATE DEHYDROGENASE"/>
    <property type="match status" value="1"/>
</dbReference>
<evidence type="ECO:0000256" key="3">
    <source>
        <dbReference type="ARBA" id="ARBA00005157"/>
    </source>
</evidence>
<evidence type="ECO:0000259" key="13">
    <source>
        <dbReference type="Pfam" id="PF01266"/>
    </source>
</evidence>
<sequence length="629" mass="68067">MPAASRLQRVGAALALAASASAASWAAGRGGGGASPPGLEAARRRVADPAAAVPPRGAQEAALAGAARAAPLDLLVVGGGATGCGVALDAAARGLRVGLVERDDFSAGTSSRSTKMLHGGVRYLEKAVFNLDYGQLKLVFNALIERKQAIENAPHLCHPLPCMTPCFDWLEVVYYWMGLKLYDLIAGRRMLHLSRYYSANESFELFPTLARDGRNRSLKGTVVYYDGQTNDSRLNVGLACTAALVGAAVLNHAEVISLIKDEVGERIIGARIRDTLSGKEFDTFARVIVNAAGPFCDSVRKMADKDAPLMICPSSGVHIVLPDYYSPEGMGLIVPKTKDGRIAFLLPWLGKTVAGTTDSSTTITMLPEPREDEIQFILDAISDYLKIQVRRSDILSAWSGIRPLVTDPSAKDTGSISRDHVVLEDYLGLVTITGGKWTTYRSMAEDAVDAAIKSGRLKPTNGCVTEHLRIVGGDGWDPALFAILSQHYICMKKARNGKVIPAVMDTAVSKHLSHSYGTLAERVATIAQNENLGKRLAHGYPYLEAEVAYCAHNEYCETAVDFIARRSRLAFLDTDAARQALPRIIQILASEHKWDKARQNLELEKAKEFLETFKSYKNAQLTDGKHAGK</sequence>
<keyword evidence="6 11" id="KW-0285">Flavoprotein</keyword>
<comment type="pathway">
    <text evidence="3">Polyol metabolism; glycerol degradation via glycerol kinase pathway; glycerone phosphate from sn-glycerol 3-phosphate (anaerobic route): step 1/1.</text>
</comment>
<comment type="cofactor">
    <cofactor evidence="1 11">
        <name>FAD</name>
        <dbReference type="ChEBI" id="CHEBI:57692"/>
    </cofactor>
</comment>
<evidence type="ECO:0000256" key="10">
    <source>
        <dbReference type="ARBA" id="ARBA00023128"/>
    </source>
</evidence>
<dbReference type="PROSITE" id="PS00978">
    <property type="entry name" value="FAD_G3PDH_2"/>
    <property type="match status" value="1"/>
</dbReference>
<evidence type="ECO:0000313" key="15">
    <source>
        <dbReference type="Proteomes" id="UP000515123"/>
    </source>
</evidence>
<keyword evidence="12" id="KW-0732">Signal</keyword>
<gene>
    <name evidence="16" type="primary">LOC109713577</name>
</gene>